<keyword evidence="3" id="KW-1185">Reference proteome</keyword>
<dbReference type="RefSeq" id="WP_107829767.1">
    <property type="nucleotide sequence ID" value="NZ_CP160205.1"/>
</dbReference>
<dbReference type="Gene3D" id="2.40.160.50">
    <property type="entry name" value="membrane protein fhac: a member of the omp85/tpsb transporter family"/>
    <property type="match status" value="1"/>
</dbReference>
<comment type="caution">
    <text evidence="2">The sequence shown here is derived from an EMBL/GenBank/DDBJ whole genome shotgun (WGS) entry which is preliminary data.</text>
</comment>
<evidence type="ECO:0008006" key="4">
    <source>
        <dbReference type="Google" id="ProtNLM"/>
    </source>
</evidence>
<dbReference type="EMBL" id="QAOQ01000006">
    <property type="protein sequence ID" value="PTQ94967.1"/>
    <property type="molecule type" value="Genomic_DNA"/>
</dbReference>
<evidence type="ECO:0000313" key="2">
    <source>
        <dbReference type="EMBL" id="PTQ94967.1"/>
    </source>
</evidence>
<keyword evidence="1" id="KW-0732">Signal</keyword>
<dbReference type="OrthoDB" id="9771071at2"/>
<proteinExistence type="predicted"/>
<gene>
    <name evidence="2" type="ORF">C8P68_106181</name>
</gene>
<dbReference type="AlphaFoldDB" id="A0A2T5J739"/>
<evidence type="ECO:0000256" key="1">
    <source>
        <dbReference type="SAM" id="SignalP"/>
    </source>
</evidence>
<name>A0A2T5J739_9SPHI</name>
<dbReference type="Proteomes" id="UP000244168">
    <property type="component" value="Unassembled WGS sequence"/>
</dbReference>
<organism evidence="2 3">
    <name type="scientific">Mucilaginibacter yixingensis</name>
    <dbReference type="NCBI Taxonomy" id="1295612"/>
    <lineage>
        <taxon>Bacteria</taxon>
        <taxon>Pseudomonadati</taxon>
        <taxon>Bacteroidota</taxon>
        <taxon>Sphingobacteriia</taxon>
        <taxon>Sphingobacteriales</taxon>
        <taxon>Sphingobacteriaceae</taxon>
        <taxon>Mucilaginibacter</taxon>
    </lineage>
</organism>
<sequence>MKKLLPIIILSLAIGNTASAQKNLLPKFVRKMLFEKDSSKHSSFFLLPVFSSAPETGVEVGGSGLYSFYTDTVHTDTRVSNVFGYATLTTKGQNRLSLSTSYWTSQNQWHYTGSISYINFPFDFYGIGPDTYKADKDRLGQHRFKLNFEADKRITQNLYIGALLGAYDYHFENKNPGGSFDTNPLVQNRNGGGGMLAGVALQFDTRNNNTYTTKGIFINTYYYLMGGVNRDNYLYTLPGQNPPSNNNYRGGLLNIEITQYNKLSKRFVLGFDMQEQSLTGGQSPFYLLPALGSDEMMRGYYNGRYRDRNMVAAQTELRYRLSDRIGVVGFAGTGTVFNKSLSFAQLKPNYGGGLRYFFDVEKGLSMRMDYGVGQKVPGEGRQSGLYLSLGEAF</sequence>
<feature type="signal peptide" evidence="1">
    <location>
        <begin position="1"/>
        <end position="20"/>
    </location>
</feature>
<protein>
    <recommendedName>
        <fullName evidence="4">Surface antigen-like protein</fullName>
    </recommendedName>
</protein>
<reference evidence="2 3" key="1">
    <citation type="submission" date="2018-04" db="EMBL/GenBank/DDBJ databases">
        <title>Genomic Encyclopedia of Archaeal and Bacterial Type Strains, Phase II (KMG-II): from individual species to whole genera.</title>
        <authorList>
            <person name="Goeker M."/>
        </authorList>
    </citation>
    <scope>NUCLEOTIDE SEQUENCE [LARGE SCALE GENOMIC DNA]</scope>
    <source>
        <strain evidence="2 3">DSM 26809</strain>
    </source>
</reference>
<accession>A0A2T5J739</accession>
<feature type="chain" id="PRO_5015741968" description="Surface antigen-like protein" evidence="1">
    <location>
        <begin position="21"/>
        <end position="393"/>
    </location>
</feature>
<evidence type="ECO:0000313" key="3">
    <source>
        <dbReference type="Proteomes" id="UP000244168"/>
    </source>
</evidence>